<dbReference type="OrthoDB" id="9808609at2"/>
<evidence type="ECO:0000256" key="4">
    <source>
        <dbReference type="ARBA" id="ARBA00024722"/>
    </source>
</evidence>
<evidence type="ECO:0000256" key="3">
    <source>
        <dbReference type="ARBA" id="ARBA00022840"/>
    </source>
</evidence>
<feature type="domain" description="ABC transporter" evidence="7">
    <location>
        <begin position="325"/>
        <end position="539"/>
    </location>
</feature>
<sequence length="540" mass="59696">MIRLDNVSKQVGHQILFIEASAALQKGEKIGLVGPNGAGKTTLFRMISGQEPPDEGQVSLDRGITIGYFSQDVGEMSGRSAVAEVMDGAGPVSIVAAELKELETAMADPDRADDMDEIIARYGEVQGRFEELDGYALDGRAREALSGLGFSQEMMEGDVGALSGGWKMRVALARILLMRPDVMLLDEPSNHLDLESLIWLEQFLKGYEGALLMTSHDREFINRIINKVVEIDGGTLTTFSGNYEFYEQQRALNEKQQQAQFERQQAMLSKEIKFIERFKARASHAAQVQSRVKKLDKIERVEPPKRRQTVAFEFLPAPRSGEDVVSLKNVHKGYGSRSIYEGLDFMIRRRERWCVMGINGAGKSTLLKLVAGSTEPDDGTVAIGGSVKMGYFAQHAMDLLDGERTVFQWLEDSFPQAGQGSLRALAGCFGFSGDDVEKKCRVLSGGEKARLVMAHMLFDPPNFLVLDEPTNHLDLATKEMLINALSEFEGTMLFVSHDRHFLAALSNRVLELTPEGIHQFGGGYSEYVARTGQEAPGLRS</sequence>
<evidence type="ECO:0000313" key="8">
    <source>
        <dbReference type="EMBL" id="SEE34280.1"/>
    </source>
</evidence>
<evidence type="ECO:0000256" key="2">
    <source>
        <dbReference type="ARBA" id="ARBA00022741"/>
    </source>
</evidence>
<dbReference type="Gene3D" id="3.40.50.300">
    <property type="entry name" value="P-loop containing nucleotide triphosphate hydrolases"/>
    <property type="match status" value="2"/>
</dbReference>
<dbReference type="PROSITE" id="PS00211">
    <property type="entry name" value="ABC_TRANSPORTER_1"/>
    <property type="match status" value="1"/>
</dbReference>
<dbReference type="Pfam" id="PF12848">
    <property type="entry name" value="ABC_tran_Xtn"/>
    <property type="match status" value="1"/>
</dbReference>
<feature type="domain" description="ABC transporter" evidence="7">
    <location>
        <begin position="2"/>
        <end position="258"/>
    </location>
</feature>
<dbReference type="PANTHER" id="PTHR19211">
    <property type="entry name" value="ATP-BINDING TRANSPORT PROTEIN-RELATED"/>
    <property type="match status" value="1"/>
</dbReference>
<keyword evidence="3" id="KW-0067">ATP-binding</keyword>
<dbReference type="RefSeq" id="WP_074828895.1">
    <property type="nucleotide sequence ID" value="NZ_FNTI01000001.1"/>
</dbReference>
<dbReference type="CDD" id="cd03221">
    <property type="entry name" value="ABCF_EF-3"/>
    <property type="match status" value="2"/>
</dbReference>
<dbReference type="PANTHER" id="PTHR19211:SF14">
    <property type="entry name" value="ATP-BINDING CASSETTE SUB-FAMILY F MEMBER 1"/>
    <property type="match status" value="1"/>
</dbReference>
<reference evidence="8 9" key="1">
    <citation type="submission" date="2016-10" db="EMBL/GenBank/DDBJ databases">
        <authorList>
            <person name="de Groot N.N."/>
        </authorList>
    </citation>
    <scope>NUCLEOTIDE SEQUENCE [LARGE SCALE GENOMIC DNA]</scope>
    <source>
        <strain evidence="8 9">GAS522</strain>
    </source>
</reference>
<dbReference type="AlphaFoldDB" id="A0A1M7HQK2"/>
<dbReference type="InterPro" id="IPR017871">
    <property type="entry name" value="ABC_transporter-like_CS"/>
</dbReference>
<comment type="similarity">
    <text evidence="5">Belongs to the ABC transporter superfamily. ABCF family. YbiT subfamily.</text>
</comment>
<dbReference type="SMART" id="SM00382">
    <property type="entry name" value="AAA"/>
    <property type="match status" value="2"/>
</dbReference>
<dbReference type="PROSITE" id="PS50893">
    <property type="entry name" value="ABC_TRANSPORTER_2"/>
    <property type="match status" value="2"/>
</dbReference>
<dbReference type="Pfam" id="PF00005">
    <property type="entry name" value="ABC_tran"/>
    <property type="match status" value="2"/>
</dbReference>
<dbReference type="FunFam" id="3.40.50.300:FF:000011">
    <property type="entry name" value="Putative ABC transporter ATP-binding component"/>
    <property type="match status" value="1"/>
</dbReference>
<evidence type="ECO:0000256" key="6">
    <source>
        <dbReference type="ARBA" id="ARBA00074044"/>
    </source>
</evidence>
<protein>
    <recommendedName>
        <fullName evidence="6">Probable ATP-binding protein YbiT</fullName>
    </recommendedName>
</protein>
<keyword evidence="1" id="KW-0677">Repeat</keyword>
<evidence type="ECO:0000256" key="5">
    <source>
        <dbReference type="ARBA" id="ARBA00061551"/>
    </source>
</evidence>
<proteinExistence type="inferred from homology"/>
<dbReference type="InterPro" id="IPR003593">
    <property type="entry name" value="AAA+_ATPase"/>
</dbReference>
<dbReference type="EMBL" id="FNTI01000001">
    <property type="protein sequence ID" value="SEE34280.1"/>
    <property type="molecule type" value="Genomic_DNA"/>
</dbReference>
<evidence type="ECO:0000256" key="1">
    <source>
        <dbReference type="ARBA" id="ARBA00022737"/>
    </source>
</evidence>
<keyword evidence="2" id="KW-0547">Nucleotide-binding</keyword>
<dbReference type="InterPro" id="IPR003439">
    <property type="entry name" value="ABC_transporter-like_ATP-bd"/>
</dbReference>
<dbReference type="GO" id="GO:0005524">
    <property type="term" value="F:ATP binding"/>
    <property type="evidence" value="ECO:0007669"/>
    <property type="project" value="UniProtKB-KW"/>
</dbReference>
<dbReference type="Proteomes" id="UP000183208">
    <property type="component" value="Unassembled WGS sequence"/>
</dbReference>
<evidence type="ECO:0000259" key="7">
    <source>
        <dbReference type="PROSITE" id="PS50893"/>
    </source>
</evidence>
<gene>
    <name evidence="8" type="ORF">SAMN05444171_7104</name>
</gene>
<dbReference type="InterPro" id="IPR027417">
    <property type="entry name" value="P-loop_NTPase"/>
</dbReference>
<evidence type="ECO:0000313" key="9">
    <source>
        <dbReference type="Proteomes" id="UP000183208"/>
    </source>
</evidence>
<dbReference type="InterPro" id="IPR032781">
    <property type="entry name" value="ABC_tran_Xtn"/>
</dbReference>
<dbReference type="InterPro" id="IPR050611">
    <property type="entry name" value="ABCF"/>
</dbReference>
<organism evidence="8 9">
    <name type="scientific">Bradyrhizobium lablabi</name>
    <dbReference type="NCBI Taxonomy" id="722472"/>
    <lineage>
        <taxon>Bacteria</taxon>
        <taxon>Pseudomonadati</taxon>
        <taxon>Pseudomonadota</taxon>
        <taxon>Alphaproteobacteria</taxon>
        <taxon>Hyphomicrobiales</taxon>
        <taxon>Nitrobacteraceae</taxon>
        <taxon>Bradyrhizobium</taxon>
    </lineage>
</organism>
<dbReference type="SUPFAM" id="SSF52540">
    <property type="entry name" value="P-loop containing nucleoside triphosphate hydrolases"/>
    <property type="match status" value="2"/>
</dbReference>
<dbReference type="GO" id="GO:0016887">
    <property type="term" value="F:ATP hydrolysis activity"/>
    <property type="evidence" value="ECO:0007669"/>
    <property type="project" value="InterPro"/>
</dbReference>
<accession>A0A1M7HQK2</accession>
<dbReference type="FunFam" id="3.40.50.300:FF:000070">
    <property type="entry name" value="Putative ABC transporter ATP-binding component"/>
    <property type="match status" value="1"/>
</dbReference>
<name>A0A1M7HQK2_9BRAD</name>
<comment type="function">
    <text evidence="4">Involved in beta-(1--&gt;2)glucan export. Transmembrane domains (TMD) form a pore in the inner membrane and the ATP-binding domain (NBD) is responsible for energy generation.</text>
</comment>